<dbReference type="NCBIfam" id="TIGR03083">
    <property type="entry name" value="maleylpyruvate isomerase family mycothiol-dependent enzyme"/>
    <property type="match status" value="1"/>
</dbReference>
<dbReference type="InterPro" id="IPR024344">
    <property type="entry name" value="MDMPI_metal-binding"/>
</dbReference>
<dbReference type="AlphaFoldDB" id="A0A0C2WC72"/>
<dbReference type="RefSeq" id="WP_042952341.1">
    <property type="nucleotide sequence ID" value="NZ_WIDN01000054.1"/>
</dbReference>
<evidence type="ECO:0008006" key="5">
    <source>
        <dbReference type="Google" id="ProtNLM"/>
    </source>
</evidence>
<accession>A0A0C2WC72</accession>
<evidence type="ECO:0000259" key="2">
    <source>
        <dbReference type="Pfam" id="PF11716"/>
    </source>
</evidence>
<dbReference type="InterPro" id="IPR034660">
    <property type="entry name" value="DinB/YfiT-like"/>
</dbReference>
<evidence type="ECO:0000313" key="3">
    <source>
        <dbReference type="EMBL" id="KAB2586695.1"/>
    </source>
</evidence>
<protein>
    <recommendedName>
        <fullName evidence="5">Maleylpyruvate isomerase family mycothiol-dependent enzyme</fullName>
    </recommendedName>
</protein>
<dbReference type="GO" id="GO:0046872">
    <property type="term" value="F:metal ion binding"/>
    <property type="evidence" value="ECO:0007669"/>
    <property type="project" value="InterPro"/>
</dbReference>
<dbReference type="Gene3D" id="1.20.120.450">
    <property type="entry name" value="dinb family like domain"/>
    <property type="match status" value="1"/>
</dbReference>
<reference evidence="3 4" key="1">
    <citation type="journal article" date="2017" name="Poromechanics V (2013)">
        <title>Genomic Characterization of the Arsenic-Tolerant Actinobacterium, &lt;i&gt;Rhodococcus erythropolis&lt;/i&gt; S43.</title>
        <authorList>
            <person name="Retamal-Morales G."/>
            <person name="Mehnert M."/>
            <person name="Schwabe R."/>
            <person name="Tischler D."/>
            <person name="Schloemann M."/>
            <person name="Levican G.J."/>
        </authorList>
    </citation>
    <scope>NUCLEOTIDE SEQUENCE [LARGE SCALE GENOMIC DNA]</scope>
    <source>
        <strain evidence="3 4">S43</strain>
    </source>
</reference>
<name>A0A0C2WC72_RHOER</name>
<sequence length="272" mass="29519">MSGWPQDAVVDALTEEWKVIDALLAELDGDQWLAPSNLPGWTVHDIVSHLIGTESLLAGINPPSIDLDVHALPHVHNEIAAFNERWVEGLRRTPHADLLAHYRDITATRADALRSMTGADWDAETQTPVGLAPYGRFMRIRTFDCWMHELDIRDAVGIPGEEGGLRAETAFGEITSALGFVVGKRGKAPEGARITFELEGPLARSLHISVDARATLVPELDGPATTTISMSSPLFTRIAGGRVHASDHRTDISLRGDTTVGARVVDNLAFTI</sequence>
<dbReference type="Pfam" id="PF11716">
    <property type="entry name" value="MDMPI_N"/>
    <property type="match status" value="1"/>
</dbReference>
<proteinExistence type="predicted"/>
<organism evidence="3 4">
    <name type="scientific">Rhodococcus erythropolis</name>
    <name type="common">Arthrobacter picolinophilus</name>
    <dbReference type="NCBI Taxonomy" id="1833"/>
    <lineage>
        <taxon>Bacteria</taxon>
        <taxon>Bacillati</taxon>
        <taxon>Actinomycetota</taxon>
        <taxon>Actinomycetes</taxon>
        <taxon>Mycobacteriales</taxon>
        <taxon>Nocardiaceae</taxon>
        <taxon>Rhodococcus</taxon>
        <taxon>Rhodococcus erythropolis group</taxon>
    </lineage>
</organism>
<gene>
    <name evidence="3" type="ORF">BS297_03935</name>
</gene>
<feature type="domain" description="Mycothiol-dependent maleylpyruvate isomerase metal-binding" evidence="2">
    <location>
        <begin position="13"/>
        <end position="153"/>
    </location>
</feature>
<dbReference type="Proteomes" id="UP000325576">
    <property type="component" value="Unassembled WGS sequence"/>
</dbReference>
<dbReference type="SUPFAM" id="SSF109854">
    <property type="entry name" value="DinB/YfiT-like putative metalloenzymes"/>
    <property type="match status" value="1"/>
</dbReference>
<dbReference type="EMBL" id="MRBO01000143">
    <property type="protein sequence ID" value="KAB2586695.1"/>
    <property type="molecule type" value="Genomic_DNA"/>
</dbReference>
<evidence type="ECO:0000259" key="1">
    <source>
        <dbReference type="Pfam" id="PF07398"/>
    </source>
</evidence>
<evidence type="ECO:0000313" key="4">
    <source>
        <dbReference type="Proteomes" id="UP000325576"/>
    </source>
</evidence>
<dbReference type="InterPro" id="IPR010872">
    <property type="entry name" value="MDMPI_C-term_domain"/>
</dbReference>
<comment type="caution">
    <text evidence="3">The sequence shown here is derived from an EMBL/GenBank/DDBJ whole genome shotgun (WGS) entry which is preliminary data.</text>
</comment>
<dbReference type="InterPro" id="IPR017517">
    <property type="entry name" value="Maleyloyr_isom"/>
</dbReference>
<dbReference type="Pfam" id="PF07398">
    <property type="entry name" value="MDMPI_C"/>
    <property type="match status" value="1"/>
</dbReference>
<feature type="domain" description="MDMPI C-terminal" evidence="1">
    <location>
        <begin position="169"/>
        <end position="262"/>
    </location>
</feature>